<name>A0A1R3G9A2_9ROSI</name>
<organism evidence="1 2">
    <name type="scientific">Corchorus olitorius</name>
    <dbReference type="NCBI Taxonomy" id="93759"/>
    <lineage>
        <taxon>Eukaryota</taxon>
        <taxon>Viridiplantae</taxon>
        <taxon>Streptophyta</taxon>
        <taxon>Embryophyta</taxon>
        <taxon>Tracheophyta</taxon>
        <taxon>Spermatophyta</taxon>
        <taxon>Magnoliopsida</taxon>
        <taxon>eudicotyledons</taxon>
        <taxon>Gunneridae</taxon>
        <taxon>Pentapetalae</taxon>
        <taxon>rosids</taxon>
        <taxon>malvids</taxon>
        <taxon>Malvales</taxon>
        <taxon>Malvaceae</taxon>
        <taxon>Grewioideae</taxon>
        <taxon>Apeibeae</taxon>
        <taxon>Corchorus</taxon>
    </lineage>
</organism>
<reference evidence="2" key="1">
    <citation type="submission" date="2013-09" db="EMBL/GenBank/DDBJ databases">
        <title>Corchorus olitorius genome sequencing.</title>
        <authorList>
            <person name="Alam M."/>
            <person name="Haque M.S."/>
            <person name="Islam M.S."/>
            <person name="Emdad E.M."/>
            <person name="Islam M.M."/>
            <person name="Ahmed B."/>
            <person name="Halim A."/>
            <person name="Hossen Q.M.M."/>
            <person name="Hossain M.Z."/>
            <person name="Ahmed R."/>
            <person name="Khan M.M."/>
            <person name="Islam R."/>
            <person name="Rashid M.M."/>
            <person name="Khan S.A."/>
            <person name="Rahman M.S."/>
            <person name="Alam M."/>
            <person name="Yahiya A.S."/>
            <person name="Khan M.S."/>
            <person name="Azam M.S."/>
            <person name="Haque T."/>
            <person name="Lashkar M.Z.H."/>
            <person name="Akhand A.I."/>
            <person name="Morshed G."/>
            <person name="Roy S."/>
            <person name="Uddin K.S."/>
            <person name="Rabeya T."/>
            <person name="Hossain A.S."/>
            <person name="Chowdhury A."/>
            <person name="Snigdha A.R."/>
            <person name="Mortoza M.S."/>
            <person name="Matin S.A."/>
            <person name="Hoque S.M.E."/>
            <person name="Islam M.K."/>
            <person name="Roy D.K."/>
            <person name="Haider R."/>
            <person name="Moosa M.M."/>
            <person name="Elias S.M."/>
            <person name="Hasan A.M."/>
            <person name="Jahan S."/>
            <person name="Shafiuddin M."/>
            <person name="Mahmood N."/>
            <person name="Shommy N.S."/>
        </authorList>
    </citation>
    <scope>NUCLEOTIDE SEQUENCE [LARGE SCALE GENOMIC DNA]</scope>
    <source>
        <strain evidence="2">cv. O-4</strain>
    </source>
</reference>
<evidence type="ECO:0000313" key="1">
    <source>
        <dbReference type="EMBL" id="OMO54631.1"/>
    </source>
</evidence>
<dbReference type="EMBL" id="AWUE01023193">
    <property type="protein sequence ID" value="OMO54631.1"/>
    <property type="molecule type" value="Genomic_DNA"/>
</dbReference>
<sequence length="161" mass="18426">MRRVFKWVCVEVCSVWYGEGGKRMKEREVVESVREGYGEVVESVGVVCEEREGSRIQRESRRELAECFVFSSGCLSVVREMRGSVPCVFNGPEQKSPEVVEGIGMAEDKWAGQCASKRGTHDWYWATSMKGEFELKKHGHSTTFKREAWTFQHEIQGCTET</sequence>
<protein>
    <submittedName>
        <fullName evidence="1">Uncharacterized protein</fullName>
    </submittedName>
</protein>
<comment type="caution">
    <text evidence="1">The sequence shown here is derived from an EMBL/GenBank/DDBJ whole genome shotgun (WGS) entry which is preliminary data.</text>
</comment>
<dbReference type="Proteomes" id="UP000187203">
    <property type="component" value="Unassembled WGS sequence"/>
</dbReference>
<evidence type="ECO:0000313" key="2">
    <source>
        <dbReference type="Proteomes" id="UP000187203"/>
    </source>
</evidence>
<keyword evidence="2" id="KW-1185">Reference proteome</keyword>
<proteinExistence type="predicted"/>
<gene>
    <name evidence="1" type="ORF">COLO4_36372</name>
</gene>
<dbReference type="AlphaFoldDB" id="A0A1R3G9A2"/>
<accession>A0A1R3G9A2</accession>